<keyword evidence="10" id="KW-1185">Reference proteome</keyword>
<keyword evidence="9" id="KW-0378">Hydrolase</keyword>
<dbReference type="PANTHER" id="PTHR43327:SF2">
    <property type="entry name" value="MODULATOR OF FTSH PROTEASE HFLK"/>
    <property type="match status" value="1"/>
</dbReference>
<dbReference type="OrthoDB" id="9779595at2"/>
<keyword evidence="5" id="KW-0472">Membrane</keyword>
<dbReference type="InterPro" id="IPR036013">
    <property type="entry name" value="Band_7/SPFH_dom_sf"/>
</dbReference>
<keyword evidence="9" id="KW-0645">Protease</keyword>
<dbReference type="Pfam" id="PF01145">
    <property type="entry name" value="Band_7"/>
    <property type="match status" value="1"/>
</dbReference>
<dbReference type="SUPFAM" id="SSF117892">
    <property type="entry name" value="Band 7/SPFH domain"/>
    <property type="match status" value="1"/>
</dbReference>
<dbReference type="SMART" id="SM00244">
    <property type="entry name" value="PHB"/>
    <property type="match status" value="1"/>
</dbReference>
<dbReference type="AlphaFoldDB" id="A0A1Y6BMR7"/>
<keyword evidence="4" id="KW-1133">Transmembrane helix</keyword>
<keyword evidence="3" id="KW-0812">Transmembrane</keyword>
<dbReference type="InterPro" id="IPR010201">
    <property type="entry name" value="HflK"/>
</dbReference>
<dbReference type="PANTHER" id="PTHR43327">
    <property type="entry name" value="STOMATIN-LIKE PROTEIN 2, MITOCHONDRIAL"/>
    <property type="match status" value="1"/>
</dbReference>
<accession>A0A1Y6BMR7</accession>
<proteinExistence type="inferred from homology"/>
<evidence type="ECO:0000256" key="3">
    <source>
        <dbReference type="ARBA" id="ARBA00022692"/>
    </source>
</evidence>
<organism evidence="9 10">
    <name type="scientific">Pseudobacteriovorax antillogorgiicola</name>
    <dbReference type="NCBI Taxonomy" id="1513793"/>
    <lineage>
        <taxon>Bacteria</taxon>
        <taxon>Pseudomonadati</taxon>
        <taxon>Bdellovibrionota</taxon>
        <taxon>Oligoflexia</taxon>
        <taxon>Oligoflexales</taxon>
        <taxon>Pseudobacteriovoracaceae</taxon>
        <taxon>Pseudobacteriovorax</taxon>
    </lineage>
</organism>
<evidence type="ECO:0000256" key="4">
    <source>
        <dbReference type="ARBA" id="ARBA00022989"/>
    </source>
</evidence>
<evidence type="ECO:0000313" key="10">
    <source>
        <dbReference type="Proteomes" id="UP000192907"/>
    </source>
</evidence>
<evidence type="ECO:0000256" key="2">
    <source>
        <dbReference type="ARBA" id="ARBA00006971"/>
    </source>
</evidence>
<dbReference type="GO" id="GO:0006508">
    <property type="term" value="P:proteolysis"/>
    <property type="evidence" value="ECO:0007669"/>
    <property type="project" value="UniProtKB-KW"/>
</dbReference>
<reference evidence="10" key="1">
    <citation type="submission" date="2017-04" db="EMBL/GenBank/DDBJ databases">
        <authorList>
            <person name="Varghese N."/>
            <person name="Submissions S."/>
        </authorList>
    </citation>
    <scope>NUCLEOTIDE SEQUENCE [LARGE SCALE GENOMIC DNA]</scope>
    <source>
        <strain evidence="10">RKEM611</strain>
    </source>
</reference>
<dbReference type="GO" id="GO:0016020">
    <property type="term" value="C:membrane"/>
    <property type="evidence" value="ECO:0007669"/>
    <property type="project" value="UniProtKB-SubCell"/>
</dbReference>
<dbReference type="NCBIfam" id="TIGR01933">
    <property type="entry name" value="hflK"/>
    <property type="match status" value="1"/>
</dbReference>
<evidence type="ECO:0000313" key="9">
    <source>
        <dbReference type="EMBL" id="SMF11582.1"/>
    </source>
</evidence>
<comment type="subcellular location">
    <subcellularLocation>
        <location evidence="1">Membrane</location>
        <topology evidence="1">Single-pass membrane protein</topology>
    </subcellularLocation>
</comment>
<evidence type="ECO:0000256" key="7">
    <source>
        <dbReference type="SAM" id="Coils"/>
    </source>
</evidence>
<evidence type="ECO:0000259" key="8">
    <source>
        <dbReference type="SMART" id="SM00244"/>
    </source>
</evidence>
<dbReference type="GO" id="GO:0008233">
    <property type="term" value="F:peptidase activity"/>
    <property type="evidence" value="ECO:0007669"/>
    <property type="project" value="UniProtKB-KW"/>
</dbReference>
<comment type="similarity">
    <text evidence="2 6">Belongs to the band 7/mec-2 family. HflK subfamily.</text>
</comment>
<protein>
    <recommendedName>
        <fullName evidence="6">Protein HflK</fullName>
    </recommendedName>
</protein>
<feature type="coiled-coil region" evidence="7">
    <location>
        <begin position="220"/>
        <end position="291"/>
    </location>
</feature>
<dbReference type="RefSeq" id="WP_132317497.1">
    <property type="nucleotide sequence ID" value="NZ_FWZT01000005.1"/>
</dbReference>
<dbReference type="EMBL" id="FWZT01000005">
    <property type="protein sequence ID" value="SMF11582.1"/>
    <property type="molecule type" value="Genomic_DNA"/>
</dbReference>
<sequence>MGQGNGDFDQYAEKVRDIFSAKKKGNGRSGGGGAGADPKKILLGILIFIAVLSGLKAFYTVEADEEGVVTRFGKYIHTSQPGLHFKVPWVDQVYKVKSKRRQEEVFGYRARTREQVNSESLMLTGDLNLADVEWMVQYEISDPWRFLFRAADVRKAIRDVSMSVMRRVVGDRLVGEVLTTGRMEIATHVKDLMQETLDQYDLGIRLTTVELQSVTPPDRVKAAFNDVNAAKQEQEQAINRAERKYNSIIPEARGKAEQQIAEAQAYAKEAVNKARGDANRFKAQLTEYKKAPLVTRKRLYIETMEEVLSNASNVTVVDEGVKGLMPIYGQLPVANQSAK</sequence>
<dbReference type="CDD" id="cd03404">
    <property type="entry name" value="SPFH_HflK"/>
    <property type="match status" value="1"/>
</dbReference>
<gene>
    <name evidence="9" type="ORF">SAMN06296036_105100</name>
</gene>
<comment type="subunit">
    <text evidence="6">HflC and HflK may interact to form a multimeric complex.</text>
</comment>
<dbReference type="Gene3D" id="3.30.479.30">
    <property type="entry name" value="Band 7 domain"/>
    <property type="match status" value="1"/>
</dbReference>
<feature type="domain" description="Band 7" evidence="8">
    <location>
        <begin position="56"/>
        <end position="228"/>
    </location>
</feature>
<keyword evidence="7" id="KW-0175">Coiled coil</keyword>
<evidence type="ECO:0000256" key="6">
    <source>
        <dbReference type="RuleBase" id="RU364113"/>
    </source>
</evidence>
<comment type="function">
    <text evidence="6">HflC and HflK could encode or regulate a protease.</text>
</comment>
<dbReference type="InterPro" id="IPR001107">
    <property type="entry name" value="Band_7"/>
</dbReference>
<evidence type="ECO:0000256" key="1">
    <source>
        <dbReference type="ARBA" id="ARBA00004167"/>
    </source>
</evidence>
<evidence type="ECO:0000256" key="5">
    <source>
        <dbReference type="ARBA" id="ARBA00023136"/>
    </source>
</evidence>
<dbReference type="STRING" id="1513793.SAMN06296036_105100"/>
<dbReference type="Proteomes" id="UP000192907">
    <property type="component" value="Unassembled WGS sequence"/>
</dbReference>
<dbReference type="InterPro" id="IPR050710">
    <property type="entry name" value="Band7/mec-2_domain"/>
</dbReference>
<name>A0A1Y6BMR7_9BACT</name>